<dbReference type="InterPro" id="IPR017946">
    <property type="entry name" value="PLC-like_Pdiesterase_TIM-brl"/>
</dbReference>
<sequence>MIVTATPTPPAMVMPPTTAAAMTAFVLPRTTTMPSLAPPLVTSSVLTTSSTGALDKLAMSTSSISPHSILDNNDKADTPQFLRTDSLTSAGLVDPTSALVPLEKSLRYKMGLPMFQKVTPIASPQQQQTSRCRVVGHRGALYEHLENTREAFLKCAEWNCDAVELDVFRLDDGTLIVFHGAGNDRNPGQLKGYTIGKEAAEEKKIMDLKTFEETQQLQFNPNYAEFGCPSKEIVAARIPTLRQVLVDLKESAPTMEIKIELKGEGVTVPTLEMVDELDMVRQCSFSSFDHTKIAEVRKLHPETYADGSYVYRTGALYDSLPSDFVARAQSVGASEIHARYDTLSLQVVQDIHDAGMGSMGWIRGPVGMGSDISSKYLDAGKEEGSTLYSMLMETGVQQLCVNKPNIMMETRLQQQKQQDMIQMMAHVSTNSKMNSALALQQ</sequence>
<dbReference type="GO" id="GO:0006629">
    <property type="term" value="P:lipid metabolic process"/>
    <property type="evidence" value="ECO:0007669"/>
    <property type="project" value="InterPro"/>
</dbReference>
<name>A0A7S1Y2H6_9STRA</name>
<reference evidence="2" key="1">
    <citation type="submission" date="2021-01" db="EMBL/GenBank/DDBJ databases">
        <authorList>
            <person name="Corre E."/>
            <person name="Pelletier E."/>
            <person name="Niang G."/>
            <person name="Scheremetjew M."/>
            <person name="Finn R."/>
            <person name="Kale V."/>
            <person name="Holt S."/>
            <person name="Cochrane G."/>
            <person name="Meng A."/>
            <person name="Brown T."/>
            <person name="Cohen L."/>
        </authorList>
    </citation>
    <scope>NUCLEOTIDE SEQUENCE</scope>
    <source>
        <strain evidence="2">CCMP 410</strain>
    </source>
</reference>
<dbReference type="PANTHER" id="PTHR46211">
    <property type="entry name" value="GLYCEROPHOSPHORYL DIESTER PHOSPHODIESTERASE"/>
    <property type="match status" value="1"/>
</dbReference>
<evidence type="ECO:0000259" key="1">
    <source>
        <dbReference type="PROSITE" id="PS51704"/>
    </source>
</evidence>
<dbReference type="Pfam" id="PF03009">
    <property type="entry name" value="GDPD"/>
    <property type="match status" value="1"/>
</dbReference>
<dbReference type="PANTHER" id="PTHR46211:SF14">
    <property type="entry name" value="GLYCEROPHOSPHODIESTER PHOSPHODIESTERASE"/>
    <property type="match status" value="1"/>
</dbReference>
<dbReference type="SUPFAM" id="SSF51695">
    <property type="entry name" value="PLC-like phosphodiesterases"/>
    <property type="match status" value="1"/>
</dbReference>
<dbReference type="AlphaFoldDB" id="A0A7S1Y2H6"/>
<dbReference type="EMBL" id="HBGK01003178">
    <property type="protein sequence ID" value="CAD9272805.1"/>
    <property type="molecule type" value="Transcribed_RNA"/>
</dbReference>
<proteinExistence type="predicted"/>
<dbReference type="PROSITE" id="PS51704">
    <property type="entry name" value="GP_PDE"/>
    <property type="match status" value="1"/>
</dbReference>
<organism evidence="2">
    <name type="scientific">Grammatophora oceanica</name>
    <dbReference type="NCBI Taxonomy" id="210454"/>
    <lineage>
        <taxon>Eukaryota</taxon>
        <taxon>Sar</taxon>
        <taxon>Stramenopiles</taxon>
        <taxon>Ochrophyta</taxon>
        <taxon>Bacillariophyta</taxon>
        <taxon>Fragilariophyceae</taxon>
        <taxon>Fragilariophycidae</taxon>
        <taxon>Rhabdonematales</taxon>
        <taxon>Grammatophoraceae</taxon>
        <taxon>Grammatophora</taxon>
    </lineage>
</organism>
<accession>A0A7S1Y2H6</accession>
<dbReference type="GO" id="GO:0008081">
    <property type="term" value="F:phosphoric diester hydrolase activity"/>
    <property type="evidence" value="ECO:0007669"/>
    <property type="project" value="InterPro"/>
</dbReference>
<dbReference type="PROSITE" id="PS50007">
    <property type="entry name" value="PIPLC_X_DOMAIN"/>
    <property type="match status" value="1"/>
</dbReference>
<protein>
    <recommendedName>
        <fullName evidence="1">GP-PDE domain-containing protein</fullName>
    </recommendedName>
</protein>
<dbReference type="InterPro" id="IPR030395">
    <property type="entry name" value="GP_PDE_dom"/>
</dbReference>
<evidence type="ECO:0000313" key="2">
    <source>
        <dbReference type="EMBL" id="CAD9272805.1"/>
    </source>
</evidence>
<dbReference type="Gene3D" id="3.20.20.190">
    <property type="entry name" value="Phosphatidylinositol (PI) phosphodiesterase"/>
    <property type="match status" value="1"/>
</dbReference>
<feature type="domain" description="GP-PDE" evidence="1">
    <location>
        <begin position="132"/>
        <end position="411"/>
    </location>
</feature>
<gene>
    <name evidence="2" type="ORF">GOCE00092_LOCUS1712</name>
</gene>